<dbReference type="PANTHER" id="PTHR34295:SF1">
    <property type="entry name" value="BIOTIN TRANSPORTER BIOY"/>
    <property type="match status" value="1"/>
</dbReference>
<evidence type="ECO:0000256" key="3">
    <source>
        <dbReference type="SAM" id="Phobius"/>
    </source>
</evidence>
<dbReference type="AlphaFoldDB" id="A0A3D9BS66"/>
<comment type="similarity">
    <text evidence="1">Belongs to the BioY family.</text>
</comment>
<gene>
    <name evidence="4" type="ORF">DRV84_09790</name>
</gene>
<feature type="transmembrane region" description="Helical" evidence="3">
    <location>
        <begin position="260"/>
        <end position="286"/>
    </location>
</feature>
<evidence type="ECO:0000256" key="1">
    <source>
        <dbReference type="ARBA" id="ARBA00010692"/>
    </source>
</evidence>
<dbReference type="InterPro" id="IPR003784">
    <property type="entry name" value="BioY"/>
</dbReference>
<evidence type="ECO:0000313" key="4">
    <source>
        <dbReference type="EMBL" id="REC56327.1"/>
    </source>
</evidence>
<sequence>MRRGEGLGERGAEPPRGARHEGEGSVVGHGPLFPRRGAAGKPGEGALPPLGLRPIHPRDISPKKKGPGPGVCAGDAAGGAPARQKGVFFRGRIVDFARDPRFRGDCTVTLAQAALGQRSLTTQALLVLTGSAALGLLSQVEVPMLPVPMSLQTLGVTLIGLTLGARLAALTVLAYLAQGAAGLPVFSGGDAGAHHLVGPTAGFLWGFVAMAWATGWLVERGLDRGFLRLFAAAAVPAALLYVPGVAWLTLFVGMDLSTAIAAGAAPFLLGDAIKCAIAAVTVSGGWKALGARRR</sequence>
<proteinExistence type="inferred from homology"/>
<feature type="transmembrane region" description="Helical" evidence="3">
    <location>
        <begin position="154"/>
        <end position="176"/>
    </location>
</feature>
<dbReference type="Proteomes" id="UP000257131">
    <property type="component" value="Unassembled WGS sequence"/>
</dbReference>
<dbReference type="PANTHER" id="PTHR34295">
    <property type="entry name" value="BIOTIN TRANSPORTER BIOY"/>
    <property type="match status" value="1"/>
</dbReference>
<dbReference type="GO" id="GO:0005886">
    <property type="term" value="C:plasma membrane"/>
    <property type="evidence" value="ECO:0007669"/>
    <property type="project" value="InterPro"/>
</dbReference>
<evidence type="ECO:0000313" key="5">
    <source>
        <dbReference type="Proteomes" id="UP000257131"/>
    </source>
</evidence>
<protein>
    <submittedName>
        <fullName evidence="4">Biotin transporter BioY</fullName>
    </submittedName>
</protein>
<feature type="transmembrane region" description="Helical" evidence="3">
    <location>
        <begin position="230"/>
        <end position="254"/>
    </location>
</feature>
<keyword evidence="3" id="KW-0812">Transmembrane</keyword>
<dbReference type="OrthoDB" id="9803495at2"/>
<dbReference type="Gene3D" id="1.10.1760.20">
    <property type="match status" value="1"/>
</dbReference>
<feature type="region of interest" description="Disordered" evidence="2">
    <location>
        <begin position="1"/>
        <end position="81"/>
    </location>
</feature>
<dbReference type="GO" id="GO:0015225">
    <property type="term" value="F:biotin transmembrane transporter activity"/>
    <property type="evidence" value="ECO:0007669"/>
    <property type="project" value="InterPro"/>
</dbReference>
<organism evidence="4 5">
    <name type="scientific">Rhodosalinus sediminis</name>
    <dbReference type="NCBI Taxonomy" id="1940533"/>
    <lineage>
        <taxon>Bacteria</taxon>
        <taxon>Pseudomonadati</taxon>
        <taxon>Pseudomonadota</taxon>
        <taxon>Alphaproteobacteria</taxon>
        <taxon>Rhodobacterales</taxon>
        <taxon>Paracoccaceae</taxon>
        <taxon>Rhodosalinus</taxon>
    </lineage>
</organism>
<comment type="caution">
    <text evidence="4">The sequence shown here is derived from an EMBL/GenBank/DDBJ whole genome shotgun (WGS) entry which is preliminary data.</text>
</comment>
<feature type="compositionally biased region" description="Basic and acidic residues" evidence="2">
    <location>
        <begin position="1"/>
        <end position="23"/>
    </location>
</feature>
<dbReference type="EMBL" id="QOHR01000012">
    <property type="protein sequence ID" value="REC56327.1"/>
    <property type="molecule type" value="Genomic_DNA"/>
</dbReference>
<name>A0A3D9BS66_9RHOB</name>
<evidence type="ECO:0000256" key="2">
    <source>
        <dbReference type="SAM" id="MobiDB-lite"/>
    </source>
</evidence>
<feature type="transmembrane region" description="Helical" evidence="3">
    <location>
        <begin position="196"/>
        <end position="218"/>
    </location>
</feature>
<keyword evidence="3" id="KW-0472">Membrane</keyword>
<reference evidence="4 5" key="1">
    <citation type="journal article" date="2017" name="Int. J. Syst. Evol. Microbiol.">
        <title>Rhodosalinus sediminis gen. nov., sp. nov., isolated from marine saltern.</title>
        <authorList>
            <person name="Guo L.Y."/>
            <person name="Ling S.K."/>
            <person name="Li C.M."/>
            <person name="Chen G.J."/>
            <person name="Du Z.J."/>
        </authorList>
    </citation>
    <scope>NUCLEOTIDE SEQUENCE [LARGE SCALE GENOMIC DNA]</scope>
    <source>
        <strain evidence="4 5">WDN1C137</strain>
    </source>
</reference>
<accession>A0A3D9BS66</accession>
<dbReference type="Pfam" id="PF02632">
    <property type="entry name" value="BioY"/>
    <property type="match status" value="1"/>
</dbReference>
<keyword evidence="5" id="KW-1185">Reference proteome</keyword>
<keyword evidence="3" id="KW-1133">Transmembrane helix</keyword>